<dbReference type="SUPFAM" id="SSF54631">
    <property type="entry name" value="CBS-domain pair"/>
    <property type="match status" value="1"/>
</dbReference>
<dbReference type="RefSeq" id="WP_066249230.1">
    <property type="nucleotide sequence ID" value="NZ_VSKL01000001.1"/>
</dbReference>
<dbReference type="OrthoDB" id="9793295at2"/>
<dbReference type="PROSITE" id="PS51371">
    <property type="entry name" value="CBS"/>
    <property type="match status" value="2"/>
</dbReference>
<reference evidence="4 5" key="1">
    <citation type="submission" date="2019-08" db="EMBL/GenBank/DDBJ databases">
        <title>Genomes of Antarctic Bizionia species.</title>
        <authorList>
            <person name="Bowman J.P."/>
        </authorList>
    </citation>
    <scope>NUCLEOTIDE SEQUENCE [LARGE SCALE GENOMIC DNA]</scope>
    <source>
        <strain evidence="4 5">APA-1</strain>
    </source>
</reference>
<keyword evidence="1 2" id="KW-0129">CBS domain</keyword>
<accession>A0A5D0R1K8</accession>
<dbReference type="InterPro" id="IPR046342">
    <property type="entry name" value="CBS_dom_sf"/>
</dbReference>
<keyword evidence="5" id="KW-1185">Reference proteome</keyword>
<evidence type="ECO:0000256" key="2">
    <source>
        <dbReference type="PROSITE-ProRule" id="PRU00703"/>
    </source>
</evidence>
<feature type="domain" description="CBS" evidence="3">
    <location>
        <begin position="76"/>
        <end position="132"/>
    </location>
</feature>
<organism evidence="4 5">
    <name type="scientific">Bizionia algoritergicola</name>
    <dbReference type="NCBI Taxonomy" id="291187"/>
    <lineage>
        <taxon>Bacteria</taxon>
        <taxon>Pseudomonadati</taxon>
        <taxon>Bacteroidota</taxon>
        <taxon>Flavobacteriia</taxon>
        <taxon>Flavobacteriales</taxon>
        <taxon>Flavobacteriaceae</taxon>
        <taxon>Bizionia</taxon>
    </lineage>
</organism>
<gene>
    <name evidence="4" type="ORF">ES675_02200</name>
</gene>
<dbReference type="Pfam" id="PF00571">
    <property type="entry name" value="CBS"/>
    <property type="match status" value="2"/>
</dbReference>
<protein>
    <submittedName>
        <fullName evidence="4">CBS domain-containing protein</fullName>
    </submittedName>
</protein>
<dbReference type="Proteomes" id="UP000324358">
    <property type="component" value="Unassembled WGS sequence"/>
</dbReference>
<dbReference type="PANTHER" id="PTHR43080">
    <property type="entry name" value="CBS DOMAIN-CONTAINING PROTEIN CBSX3, MITOCHONDRIAL"/>
    <property type="match status" value="1"/>
</dbReference>
<dbReference type="PANTHER" id="PTHR43080:SF29">
    <property type="entry name" value="OS02G0818000 PROTEIN"/>
    <property type="match status" value="1"/>
</dbReference>
<name>A0A5D0R1K8_9FLAO</name>
<proteinExistence type="predicted"/>
<dbReference type="Gene3D" id="3.10.580.10">
    <property type="entry name" value="CBS-domain"/>
    <property type="match status" value="1"/>
</dbReference>
<dbReference type="InterPro" id="IPR051257">
    <property type="entry name" value="Diverse_CBS-Domain"/>
</dbReference>
<dbReference type="EMBL" id="VSKL01000001">
    <property type="protein sequence ID" value="TYB74969.1"/>
    <property type="molecule type" value="Genomic_DNA"/>
</dbReference>
<dbReference type="AlphaFoldDB" id="A0A5D0R1K8"/>
<evidence type="ECO:0000259" key="3">
    <source>
        <dbReference type="PROSITE" id="PS51371"/>
    </source>
</evidence>
<evidence type="ECO:0000313" key="5">
    <source>
        <dbReference type="Proteomes" id="UP000324358"/>
    </source>
</evidence>
<dbReference type="SMART" id="SM00116">
    <property type="entry name" value="CBS"/>
    <property type="match status" value="2"/>
</dbReference>
<evidence type="ECO:0000313" key="4">
    <source>
        <dbReference type="EMBL" id="TYB74969.1"/>
    </source>
</evidence>
<feature type="domain" description="CBS" evidence="3">
    <location>
        <begin position="9"/>
        <end position="72"/>
    </location>
</feature>
<comment type="caution">
    <text evidence="4">The sequence shown here is derived from an EMBL/GenBank/DDBJ whole genome shotgun (WGS) entry which is preliminary data.</text>
</comment>
<dbReference type="InterPro" id="IPR000644">
    <property type="entry name" value="CBS_dom"/>
</dbReference>
<sequence>MRKQVKDFMSTPVITAKGENSVIEVRALMKDQGINSIPIISYSKDTLDTEMIIRGIVTTTDMNRDVQESTTVEDVMTSSRVHVVHVNSSANAAAKMMLRHDVHHMVVMDEGNIVGMISSLDFVKLVAEYSLE</sequence>
<evidence type="ECO:0000256" key="1">
    <source>
        <dbReference type="ARBA" id="ARBA00023122"/>
    </source>
</evidence>